<dbReference type="PANTHER" id="PTHR43721:SF9">
    <property type="entry name" value="GTP-BINDING PROTEIN 1"/>
    <property type="match status" value="1"/>
</dbReference>
<gene>
    <name evidence="11" type="ORF">ABID37_002698</name>
</gene>
<dbReference type="Pfam" id="PF25461">
    <property type="entry name" value="Beta-barrel_SelB"/>
    <property type="match status" value="1"/>
</dbReference>
<dbReference type="Pfam" id="PF00009">
    <property type="entry name" value="GTP_EFTU"/>
    <property type="match status" value="1"/>
</dbReference>
<reference evidence="11 12" key="1">
    <citation type="submission" date="2024-06" db="EMBL/GenBank/DDBJ databases">
        <title>Genomic Encyclopedia of Type Strains, Phase IV (KMG-IV): sequencing the most valuable type-strain genomes for metagenomic binning, comparative biology and taxonomic classification.</title>
        <authorList>
            <person name="Goeker M."/>
        </authorList>
    </citation>
    <scope>NUCLEOTIDE SEQUENCE [LARGE SCALE GENOMIC DNA]</scope>
    <source>
        <strain evidence="11 12">DSM 27865</strain>
    </source>
</reference>
<evidence type="ECO:0000256" key="7">
    <source>
        <dbReference type="ARBA" id="ARBA00025526"/>
    </source>
</evidence>
<comment type="function">
    <text evidence="7">Translation factor necessary for the incorporation of selenocysteine into proteins. It probably replaces EF-Tu for the insertion of selenocysteine directed by the UGA codon. SelB binds GTP and GDP.</text>
</comment>
<dbReference type="GO" id="GO:0003746">
    <property type="term" value="F:translation elongation factor activity"/>
    <property type="evidence" value="ECO:0007669"/>
    <property type="project" value="UniProtKB-KW"/>
</dbReference>
<keyword evidence="4" id="KW-0547">Nucleotide-binding</keyword>
<dbReference type="InterPro" id="IPR036388">
    <property type="entry name" value="WH-like_DNA-bd_sf"/>
</dbReference>
<dbReference type="Gene3D" id="2.40.30.10">
    <property type="entry name" value="Translation factors"/>
    <property type="match status" value="1"/>
</dbReference>
<dbReference type="PROSITE" id="PS51722">
    <property type="entry name" value="G_TR_2"/>
    <property type="match status" value="1"/>
</dbReference>
<dbReference type="InterPro" id="IPR027417">
    <property type="entry name" value="P-loop_NTPase"/>
</dbReference>
<dbReference type="CDD" id="cd15491">
    <property type="entry name" value="selB_III"/>
    <property type="match status" value="1"/>
</dbReference>
<evidence type="ECO:0000256" key="8">
    <source>
        <dbReference type="ARBA" id="ARBA00031615"/>
    </source>
</evidence>
<keyword evidence="11" id="KW-0251">Elongation factor</keyword>
<evidence type="ECO:0000256" key="4">
    <source>
        <dbReference type="ARBA" id="ARBA00022741"/>
    </source>
</evidence>
<dbReference type="InterPro" id="IPR050055">
    <property type="entry name" value="EF-Tu_GTPase"/>
</dbReference>
<evidence type="ECO:0000256" key="2">
    <source>
        <dbReference type="ARBA" id="ARBA00015953"/>
    </source>
</evidence>
<accession>A0ABV2N099</accession>
<dbReference type="Gene3D" id="3.40.50.300">
    <property type="entry name" value="P-loop containing nucleotide triphosphate hydrolases"/>
    <property type="match status" value="1"/>
</dbReference>
<keyword evidence="12" id="KW-1185">Reference proteome</keyword>
<dbReference type="CDD" id="cd04171">
    <property type="entry name" value="SelB"/>
    <property type="match status" value="1"/>
</dbReference>
<dbReference type="InterPro" id="IPR004161">
    <property type="entry name" value="EFTu-like_2"/>
</dbReference>
<dbReference type="PANTHER" id="PTHR43721">
    <property type="entry name" value="ELONGATION FACTOR TU-RELATED"/>
    <property type="match status" value="1"/>
</dbReference>
<dbReference type="EMBL" id="JBEPML010000008">
    <property type="protein sequence ID" value="MET3792481.1"/>
    <property type="molecule type" value="Genomic_DNA"/>
</dbReference>
<dbReference type="InterPro" id="IPR000795">
    <property type="entry name" value="T_Tr_GTP-bd_dom"/>
</dbReference>
<dbReference type="Pfam" id="PF03144">
    <property type="entry name" value="GTP_EFTU_D2"/>
    <property type="match status" value="1"/>
</dbReference>
<dbReference type="InterPro" id="IPR015191">
    <property type="entry name" value="SelB_WHD4"/>
</dbReference>
<organism evidence="11 12">
    <name type="scientific">Aquamicrobium terrae</name>
    <dbReference type="NCBI Taxonomy" id="1324945"/>
    <lineage>
        <taxon>Bacteria</taxon>
        <taxon>Pseudomonadati</taxon>
        <taxon>Pseudomonadota</taxon>
        <taxon>Alphaproteobacteria</taxon>
        <taxon>Hyphomicrobiales</taxon>
        <taxon>Phyllobacteriaceae</taxon>
        <taxon>Aquamicrobium</taxon>
    </lineage>
</organism>
<keyword evidence="5" id="KW-0648">Protein biosynthesis</keyword>
<evidence type="ECO:0000256" key="9">
    <source>
        <dbReference type="SAM" id="MobiDB-lite"/>
    </source>
</evidence>
<evidence type="ECO:0000256" key="5">
    <source>
        <dbReference type="ARBA" id="ARBA00022917"/>
    </source>
</evidence>
<comment type="subcellular location">
    <subcellularLocation>
        <location evidence="1">Cytoplasm</location>
    </subcellularLocation>
</comment>
<dbReference type="PRINTS" id="PR00315">
    <property type="entry name" value="ELONGATNFCT"/>
</dbReference>
<evidence type="ECO:0000313" key="11">
    <source>
        <dbReference type="EMBL" id="MET3792481.1"/>
    </source>
</evidence>
<dbReference type="NCBIfam" id="TIGR00475">
    <property type="entry name" value="selB"/>
    <property type="match status" value="1"/>
</dbReference>
<dbReference type="InterPro" id="IPR004535">
    <property type="entry name" value="Transl_elong_SelB"/>
</dbReference>
<dbReference type="InterPro" id="IPR048931">
    <property type="entry name" value="WHD_2nd_SelB_bact"/>
</dbReference>
<comment type="caution">
    <text evidence="11">The sequence shown here is derived from an EMBL/GenBank/DDBJ whole genome shotgun (WGS) entry which is preliminary data.</text>
</comment>
<dbReference type="SUPFAM" id="SSF50447">
    <property type="entry name" value="Translation proteins"/>
    <property type="match status" value="1"/>
</dbReference>
<protein>
    <recommendedName>
        <fullName evidence="2">Selenocysteine-specific elongation factor</fullName>
    </recommendedName>
    <alternativeName>
        <fullName evidence="8">SelB translation factor</fullName>
    </alternativeName>
</protein>
<feature type="domain" description="Tr-type G" evidence="10">
    <location>
        <begin position="1"/>
        <end position="170"/>
    </location>
</feature>
<dbReference type="InterPro" id="IPR057335">
    <property type="entry name" value="Beta-barrel_SelB"/>
</dbReference>
<dbReference type="Proteomes" id="UP001549076">
    <property type="component" value="Unassembled WGS sequence"/>
</dbReference>
<keyword evidence="3" id="KW-0963">Cytoplasm</keyword>
<keyword evidence="6" id="KW-0342">GTP-binding</keyword>
<evidence type="ECO:0000256" key="1">
    <source>
        <dbReference type="ARBA" id="ARBA00004496"/>
    </source>
</evidence>
<dbReference type="InterPro" id="IPR015190">
    <property type="entry name" value="Elong_fac_SelB-wing-hlx_typ-2"/>
</dbReference>
<evidence type="ECO:0000256" key="6">
    <source>
        <dbReference type="ARBA" id="ARBA00023134"/>
    </source>
</evidence>
<dbReference type="InterPro" id="IPR036390">
    <property type="entry name" value="WH_DNA-bd_sf"/>
</dbReference>
<feature type="region of interest" description="Disordered" evidence="9">
    <location>
        <begin position="637"/>
        <end position="664"/>
    </location>
</feature>
<dbReference type="CDD" id="cd03696">
    <property type="entry name" value="SelB_II"/>
    <property type="match status" value="1"/>
</dbReference>
<evidence type="ECO:0000256" key="3">
    <source>
        <dbReference type="ARBA" id="ARBA00022490"/>
    </source>
</evidence>
<dbReference type="InterPro" id="IPR009001">
    <property type="entry name" value="Transl_elong_EF1A/Init_IF2_C"/>
</dbReference>
<dbReference type="Pfam" id="PF21214">
    <property type="entry name" value="WHD_2nd_SelB_bact"/>
    <property type="match status" value="1"/>
</dbReference>
<dbReference type="SUPFAM" id="SSF52540">
    <property type="entry name" value="P-loop containing nucleoside triphosphate hydrolases"/>
    <property type="match status" value="1"/>
</dbReference>
<proteinExistence type="predicted"/>
<evidence type="ECO:0000313" key="12">
    <source>
        <dbReference type="Proteomes" id="UP001549076"/>
    </source>
</evidence>
<dbReference type="RefSeq" id="WP_354195535.1">
    <property type="nucleotide sequence ID" value="NZ_JBEPML010000008.1"/>
</dbReference>
<evidence type="ECO:0000259" key="10">
    <source>
        <dbReference type="PROSITE" id="PS51722"/>
    </source>
</evidence>
<dbReference type="SUPFAM" id="SSF50465">
    <property type="entry name" value="EF-Tu/eEF-1alpha/eIF2-gamma C-terminal domain"/>
    <property type="match status" value="1"/>
</dbReference>
<dbReference type="InterPro" id="IPR009000">
    <property type="entry name" value="Transl_B-barrel_sf"/>
</dbReference>
<name>A0ABV2N099_9HYPH</name>
<dbReference type="SUPFAM" id="SSF46785">
    <property type="entry name" value="Winged helix' DNA-binding domain"/>
    <property type="match status" value="3"/>
</dbReference>
<sequence>MIVGTAGHIDHGKSALVRALTGVDTDRLKEEKARGISIDLGFAYRTFPNGARIGFIDVPGHERFIHTMLAGAGGIDFALLVVAADDGVMPQTREHLAILQLLGVRRGLVAITKADLADDERLLAVEIEIEALLAGTALEGAEVLPVSSLTGQGVDVLEQRLAQVSREIGRRSASGRFRMTVDRSFIISGAGTVVTGTVLSGAVGIGDMVTVSPGGLPARVRSIHAQNEKAERGQAGDRCALNLVGEGIERDAISRGDMVLDPALHAPTARIDAELGVLATETQPIGQWFPVHLHHAASEVPARIVLLSDEPLQPGQGGVVQLVLERPIAAVGGDRFVVRDTSAQRTIGGGRFLDLRAPARRRRSPERRAQLAALAAPEPAAALSALLEAPPFLVDLDRFARDHALGEAETDKLSESVIRIPPGTGAIAMAPVRWLRLRQHILADLHSYHAENPDHPGIGLERLRMMGEIRPPAPVFRLILQGLQRQGEISLDGAWVRLPGHVVRFAATDEKIWNEIRPHLTGTERFRPPRTRDFAAMTGLGEQDTRELLKKASRMGLVHEVAHDSFFARSVLAEIVETLRDIASHTPKGEFTAADLRDRLENGRKVSIEILEFLDRHGVTIRRGDLRRLNPHRLDLFGTRASEDQKREPSPAERPDFKLERQHS</sequence>
<dbReference type="Gene3D" id="1.10.10.10">
    <property type="entry name" value="Winged helix-like DNA-binding domain superfamily/Winged helix DNA-binding domain"/>
    <property type="match status" value="3"/>
</dbReference>
<dbReference type="Pfam" id="PF09107">
    <property type="entry name" value="WHD_3rd_SelB"/>
    <property type="match status" value="1"/>
</dbReference>
<dbReference type="Pfam" id="PF09106">
    <property type="entry name" value="WHD_2nd_SelB"/>
    <property type="match status" value="1"/>
</dbReference>